<dbReference type="RefSeq" id="WP_006020710.1">
    <property type="nucleotide sequence ID" value="NZ_KB375282.1"/>
</dbReference>
<dbReference type="Gene3D" id="3.90.226.10">
    <property type="entry name" value="2-enoyl-CoA Hydratase, Chain A, domain 1"/>
    <property type="match status" value="1"/>
</dbReference>
<dbReference type="Proteomes" id="UP000001096">
    <property type="component" value="Unassembled WGS sequence"/>
</dbReference>
<feature type="region of interest" description="Disordered" evidence="1">
    <location>
        <begin position="1"/>
        <end position="35"/>
    </location>
</feature>
<accession>K8P9E8</accession>
<gene>
    <name evidence="2" type="ORF">HMPREF9695_01991</name>
</gene>
<dbReference type="SUPFAM" id="SSF52096">
    <property type="entry name" value="ClpP/crotonase"/>
    <property type="match status" value="1"/>
</dbReference>
<proteinExistence type="predicted"/>
<evidence type="ECO:0000313" key="3">
    <source>
        <dbReference type="Proteomes" id="UP000001096"/>
    </source>
</evidence>
<evidence type="ECO:0000256" key="1">
    <source>
        <dbReference type="SAM" id="MobiDB-lite"/>
    </source>
</evidence>
<dbReference type="HOGENOM" id="CLU_1178437_0_0_5"/>
<evidence type="ECO:0000313" key="2">
    <source>
        <dbReference type="EMBL" id="EKS38151.1"/>
    </source>
</evidence>
<comment type="caution">
    <text evidence="2">The sequence shown here is derived from an EMBL/GenBank/DDBJ whole genome shotgun (WGS) entry which is preliminary data.</text>
</comment>
<dbReference type="AlphaFoldDB" id="K8P9E8"/>
<dbReference type="PATRIC" id="fig|883078.3.peg.2046"/>
<protein>
    <recommendedName>
        <fullName evidence="4">ATP-dependent Clp protease proteolytic subunit</fullName>
    </recommendedName>
</protein>
<name>K8P9E8_9BRAD</name>
<dbReference type="eggNOG" id="COG3904">
    <property type="taxonomic scope" value="Bacteria"/>
</dbReference>
<dbReference type="EMBL" id="AGWX01000003">
    <property type="protein sequence ID" value="EKS38151.1"/>
    <property type="molecule type" value="Genomic_DNA"/>
</dbReference>
<organism evidence="2 3">
    <name type="scientific">Afipia broomeae ATCC 49717</name>
    <dbReference type="NCBI Taxonomy" id="883078"/>
    <lineage>
        <taxon>Bacteria</taxon>
        <taxon>Pseudomonadati</taxon>
        <taxon>Pseudomonadota</taxon>
        <taxon>Alphaproteobacteria</taxon>
        <taxon>Hyphomicrobiales</taxon>
        <taxon>Nitrobacteraceae</taxon>
        <taxon>Afipia</taxon>
    </lineage>
</organism>
<keyword evidence="3" id="KW-1185">Reference proteome</keyword>
<reference evidence="2 3" key="1">
    <citation type="submission" date="2012-04" db="EMBL/GenBank/DDBJ databases">
        <title>The Genome Sequence of Afipia broomeae ATCC 49717.</title>
        <authorList>
            <consortium name="The Broad Institute Genome Sequencing Platform"/>
            <person name="Earl A."/>
            <person name="Ward D."/>
            <person name="Feldgarden M."/>
            <person name="Gevers D."/>
            <person name="Huys G."/>
            <person name="Walker B."/>
            <person name="Young S.K."/>
            <person name="Zeng Q."/>
            <person name="Gargeya S."/>
            <person name="Fitzgerald M."/>
            <person name="Haas B."/>
            <person name="Abouelleil A."/>
            <person name="Alvarado L."/>
            <person name="Arachchi H.M."/>
            <person name="Berlin A."/>
            <person name="Chapman S.B."/>
            <person name="Goldberg J."/>
            <person name="Griggs A."/>
            <person name="Gujja S."/>
            <person name="Hansen M."/>
            <person name="Howarth C."/>
            <person name="Imamovic A."/>
            <person name="Larimer J."/>
            <person name="McCowen C."/>
            <person name="Montmayeur A."/>
            <person name="Murphy C."/>
            <person name="Neiman D."/>
            <person name="Pearson M."/>
            <person name="Priest M."/>
            <person name="Roberts A."/>
            <person name="Saif S."/>
            <person name="Shea T."/>
            <person name="Sisk P."/>
            <person name="Sykes S."/>
            <person name="Wortman J."/>
            <person name="Nusbaum C."/>
            <person name="Birren B."/>
        </authorList>
    </citation>
    <scope>NUCLEOTIDE SEQUENCE [LARGE SCALE GENOMIC DNA]</scope>
    <source>
        <strain evidence="2 3">ATCC 49717</strain>
    </source>
</reference>
<sequence>MIPKIKPPGLEGDQTARPWGKPAGDAPAPQENQSVPRSRRSLWSVLFVVLLIATYGVSAYRDLSSPGAWSYWSDLFGSPSMTATVVTMADGRKGLAIQGQIGPAAAGWFREQLDAAKLTGGDVVFLSSPGGSLDQGLIMGAVVRSRGLTTVVGRVDSSGRPQPARCASACVFVFAGGKIREAMPRSMLGVHQFSSTGAKGEESAGDIVSRTQRTTGIILDYMTEMGVSPSIMQAMTASKDIRWLTEKEAFDLNLVTARYAGS</sequence>
<evidence type="ECO:0008006" key="4">
    <source>
        <dbReference type="Google" id="ProtNLM"/>
    </source>
</evidence>
<dbReference type="InterPro" id="IPR029045">
    <property type="entry name" value="ClpP/crotonase-like_dom_sf"/>
</dbReference>